<evidence type="ECO:0008006" key="5">
    <source>
        <dbReference type="Google" id="ProtNLM"/>
    </source>
</evidence>
<feature type="chain" id="PRO_5047488422" description="DUF1570 domain-containing protein" evidence="2">
    <location>
        <begin position="22"/>
        <end position="518"/>
    </location>
</feature>
<comment type="caution">
    <text evidence="3">The sequence shown here is derived from an EMBL/GenBank/DDBJ whole genome shotgun (WGS) entry which is preliminary data.</text>
</comment>
<gene>
    <name evidence="3" type="ORF">K5P26_11470</name>
</gene>
<keyword evidence="4" id="KW-1185">Reference proteome</keyword>
<dbReference type="SUPFAM" id="SSF48452">
    <property type="entry name" value="TPR-like"/>
    <property type="match status" value="1"/>
</dbReference>
<organism evidence="3 4">
    <name type="scientific">Sphingopyxis jiangsuensis</name>
    <dbReference type="NCBI Taxonomy" id="2871171"/>
    <lineage>
        <taxon>Bacteria</taxon>
        <taxon>Pseudomonadati</taxon>
        <taxon>Pseudomonadota</taxon>
        <taxon>Alphaproteobacteria</taxon>
        <taxon>Sphingomonadales</taxon>
        <taxon>Sphingomonadaceae</taxon>
        <taxon>Sphingopyxis</taxon>
    </lineage>
</organism>
<evidence type="ECO:0000313" key="4">
    <source>
        <dbReference type="Proteomes" id="UP001166571"/>
    </source>
</evidence>
<dbReference type="InterPro" id="IPR011990">
    <property type="entry name" value="TPR-like_helical_dom_sf"/>
</dbReference>
<accession>A0ABS7MI48</accession>
<dbReference type="EMBL" id="JAILXK010000002">
    <property type="protein sequence ID" value="MBY4637756.1"/>
    <property type="molecule type" value="Genomic_DNA"/>
</dbReference>
<dbReference type="Proteomes" id="UP001166571">
    <property type="component" value="Unassembled WGS sequence"/>
</dbReference>
<reference evidence="3" key="1">
    <citation type="submission" date="2021-08" db="EMBL/GenBank/DDBJ databases">
        <title>Sphingopyxis panaciterrulae sp. nov., isolated from the surface water of the Yellow Sea.</title>
        <authorList>
            <person name="Gao Z."/>
            <person name="Zhang D."/>
            <person name="Zhang A."/>
        </authorList>
    </citation>
    <scope>NUCLEOTIDE SEQUENCE</scope>
    <source>
        <strain evidence="3">XHP0097</strain>
    </source>
</reference>
<evidence type="ECO:0000256" key="2">
    <source>
        <dbReference type="SAM" id="SignalP"/>
    </source>
</evidence>
<keyword evidence="2" id="KW-0732">Signal</keyword>
<proteinExistence type="predicted"/>
<feature type="signal peptide" evidence="2">
    <location>
        <begin position="1"/>
        <end position="21"/>
    </location>
</feature>
<dbReference type="Gene3D" id="1.25.40.10">
    <property type="entry name" value="Tetratricopeptide repeat domain"/>
    <property type="match status" value="1"/>
</dbReference>
<evidence type="ECO:0000256" key="1">
    <source>
        <dbReference type="SAM" id="MobiDB-lite"/>
    </source>
</evidence>
<feature type="compositionally biased region" description="Acidic residues" evidence="1">
    <location>
        <begin position="501"/>
        <end position="518"/>
    </location>
</feature>
<sequence length="518" mass="57053">MRIIMLTLSAWAAVSATPAWAKWQKAETDSFIIYSEGSESSLRSFAETLQRFDITLRILLDVKEQGEPHRLPIYLLGTTGEVAKLFTGSRNSGFAGFYRTGPDGSFAVSHRENDGAGRGTSASQQTLFHEYSHHFMKRYRTAVFPAWLIEGFAEYYSTVDFNKNGKAEVGKPAYRRGYSLLALPQIPVKTLIESDPLSLKSTEQVDVFYGRAWLLTHMLYQDPSRAGQLDAYVRAINAGEDAKDAALNAFGDLDAIDKDLKRYVGRSLSYRLTNAAIPIPANIRITPLSAGEDAIIELRLQRMSAGNDPEKRSAIRDALKIAAAAHPGDAAVWYELAAAERAIDKDQRDAGALRDALDRALAIKPDHVRANVLLGRILTEELDEKGDYDDASWRAARRPIQLANRTDPDDPVPLYAYFRSFVDQGVRPPDIAIQGLGTAFLLAPENIEVRVAYAFALANQGKHDVAIKLAQSIAFDPHMGANGRSLLRSLESMRDGGNGADLEEETMEEASDAEGADQ</sequence>
<name>A0ABS7MI48_9SPHN</name>
<dbReference type="RefSeq" id="WP_222136935.1">
    <property type="nucleotide sequence ID" value="NZ_JAILXK010000002.1"/>
</dbReference>
<evidence type="ECO:0000313" key="3">
    <source>
        <dbReference type="EMBL" id="MBY4637756.1"/>
    </source>
</evidence>
<feature type="region of interest" description="Disordered" evidence="1">
    <location>
        <begin position="492"/>
        <end position="518"/>
    </location>
</feature>
<protein>
    <recommendedName>
        <fullName evidence="5">DUF1570 domain-containing protein</fullName>
    </recommendedName>
</protein>